<dbReference type="Pfam" id="PF02463">
    <property type="entry name" value="SMC_N"/>
    <property type="match status" value="1"/>
</dbReference>
<evidence type="ECO:0000313" key="3">
    <source>
        <dbReference type="EMBL" id="KKR70283.1"/>
    </source>
</evidence>
<dbReference type="AlphaFoldDB" id="A0A0G0SZQ4"/>
<dbReference type="Gene3D" id="3.40.50.300">
    <property type="entry name" value="P-loop containing nucleotide triphosphate hydrolases"/>
    <property type="match status" value="2"/>
</dbReference>
<protein>
    <submittedName>
        <fullName evidence="3">Chromosome partition protein smc</fullName>
    </submittedName>
</protein>
<reference evidence="3 4" key="1">
    <citation type="journal article" date="2015" name="Nature">
        <title>rRNA introns, odd ribosomes, and small enigmatic genomes across a large radiation of phyla.</title>
        <authorList>
            <person name="Brown C.T."/>
            <person name="Hug L.A."/>
            <person name="Thomas B.C."/>
            <person name="Sharon I."/>
            <person name="Castelle C.J."/>
            <person name="Singh A."/>
            <person name="Wilkins M.J."/>
            <person name="Williams K.H."/>
            <person name="Banfield J.F."/>
        </authorList>
    </citation>
    <scope>NUCLEOTIDE SEQUENCE [LARGE SCALE GENOMIC DNA]</scope>
</reference>
<evidence type="ECO:0000259" key="2">
    <source>
        <dbReference type="Pfam" id="PF02463"/>
    </source>
</evidence>
<dbReference type="InterPro" id="IPR003395">
    <property type="entry name" value="RecF/RecN/SMC_N"/>
</dbReference>
<dbReference type="SUPFAM" id="SSF52540">
    <property type="entry name" value="P-loop containing nucleoside triphosphate hydrolases"/>
    <property type="match status" value="1"/>
</dbReference>
<feature type="domain" description="RecF/RecN/SMC N-terminal" evidence="2">
    <location>
        <begin position="3"/>
        <end position="694"/>
    </location>
</feature>
<comment type="caution">
    <text evidence="3">The sequence shown here is derived from an EMBL/GenBank/DDBJ whole genome shotgun (WGS) entry which is preliminary data.</text>
</comment>
<dbReference type="PANTHER" id="PTHR43977">
    <property type="entry name" value="STRUCTURAL MAINTENANCE OF CHROMOSOMES PROTEIN 3"/>
    <property type="match status" value="1"/>
</dbReference>
<keyword evidence="1" id="KW-0175">Coiled coil</keyword>
<evidence type="ECO:0000256" key="1">
    <source>
        <dbReference type="SAM" id="Coils"/>
    </source>
</evidence>
<dbReference type="PATRIC" id="fig|1618744.3.peg.377"/>
<dbReference type="InterPro" id="IPR027417">
    <property type="entry name" value="P-loop_NTPase"/>
</dbReference>
<organism evidence="3 4">
    <name type="scientific">Candidatus Nomurabacteria bacterium GW2011_GWB1_40_7</name>
    <dbReference type="NCBI Taxonomy" id="1618744"/>
    <lineage>
        <taxon>Bacteria</taxon>
        <taxon>Candidatus Nomuraibacteriota</taxon>
    </lineage>
</organism>
<dbReference type="Proteomes" id="UP000034452">
    <property type="component" value="Unassembled WGS sequence"/>
</dbReference>
<dbReference type="SUPFAM" id="SSF75712">
    <property type="entry name" value="Rad50 coiled-coil Zn hook"/>
    <property type="match status" value="1"/>
</dbReference>
<accession>A0A0G0SZQ4</accession>
<feature type="coiled-coil region" evidence="1">
    <location>
        <begin position="342"/>
        <end position="404"/>
    </location>
</feature>
<feature type="coiled-coil region" evidence="1">
    <location>
        <begin position="177"/>
        <end position="204"/>
    </location>
</feature>
<dbReference type="EMBL" id="LBZL01000009">
    <property type="protein sequence ID" value="KKR70283.1"/>
    <property type="molecule type" value="Genomic_DNA"/>
</dbReference>
<sequence>MRLKTLQINGFKSFAQKTVLEFENPIVAIVGPNGSGKSNIVEAIRFVLGEQSMKSMRGKGGSDLVFKGSKNLPKGSRASVSIYFDNTDKVFKLTNDGGEDINLNYDVISISREVFSDGLNKYILNGSEVRLKDIHNLLASVNVGSSGHHIISQGEADRILNANAKEKKEMVEDTLGLKIYQYKIKESERKLERTNENMKEVVMLRRENAPHLNFLKKQVEKFEKTKEMQVELLALYREYLKKESIYLEEEKNNLLTERHKLSSELKNVAGKISVTEEDSSTKGNKKIEELRILEQKINAIRGAKSEMGRKLGRIEGILEARENKVKISGKCPLCGSEIKEAGEEQIEERHNEEKELADLKNSQANVLAEIQKIEIEEKEISQNIEKLKQEINKEMETLRDLEREKFAFKVRHQELSSVLELMAIKEGNLRSRKEAFENEIKEGMALIGHEILSYKNFEFGEDNAVSAEEQKKKIERLKIKLEDAGMGNGAELMKEFKEVSERDQFLAKEMEDLGKSIESLQNLIADLKKKIEIEFKEGVKKINVEFQEFFSLMFGGGHGSLSIIEIKRRKSAEADEESEEAEEMKDDEEVVIEKGIEINVSLPHKKVKELQALSGGERSLTSIALLFAMSQVNPPPFLVLDETDAALDEANSRKYGDMLEKLSKHSQLIVVTHNRETMSRAGVLYGVTIGANEASKLLSVKFEEATQIAK</sequence>
<feature type="coiled-coil region" evidence="1">
    <location>
        <begin position="510"/>
        <end position="537"/>
    </location>
</feature>
<gene>
    <name evidence="3" type="ORF">UU13_C0009G0012</name>
</gene>
<name>A0A0G0SZQ4_9BACT</name>
<evidence type="ECO:0000313" key="4">
    <source>
        <dbReference type="Proteomes" id="UP000034452"/>
    </source>
</evidence>
<proteinExistence type="predicted"/>